<dbReference type="Proteomes" id="UP001597383">
    <property type="component" value="Unassembled WGS sequence"/>
</dbReference>
<keyword evidence="5" id="KW-0472">Membrane</keyword>
<feature type="domain" description="Spore germination GerAC-like C-terminal" evidence="8">
    <location>
        <begin position="199"/>
        <end position="380"/>
    </location>
</feature>
<evidence type="ECO:0000256" key="4">
    <source>
        <dbReference type="ARBA" id="ARBA00022729"/>
    </source>
</evidence>
<accession>A0ABW4VW97</accession>
<evidence type="ECO:0000256" key="7">
    <source>
        <dbReference type="ARBA" id="ARBA00023288"/>
    </source>
</evidence>
<keyword evidence="3" id="KW-0309">Germination</keyword>
<dbReference type="RefSeq" id="WP_377554484.1">
    <property type="nucleotide sequence ID" value="NZ_JBHUHQ010000002.1"/>
</dbReference>
<comment type="subcellular location">
    <subcellularLocation>
        <location evidence="1">Membrane</location>
        <topology evidence="1">Lipid-anchor</topology>
    </subcellularLocation>
</comment>
<dbReference type="Gene3D" id="3.30.300.210">
    <property type="entry name" value="Nutrient germinant receptor protein C, domain 3"/>
    <property type="match status" value="1"/>
</dbReference>
<proteinExistence type="inferred from homology"/>
<evidence type="ECO:0000256" key="5">
    <source>
        <dbReference type="ARBA" id="ARBA00023136"/>
    </source>
</evidence>
<keyword evidence="4" id="KW-0732">Signal</keyword>
<reference evidence="11" key="1">
    <citation type="journal article" date="2019" name="Int. J. Syst. Evol. Microbiol.">
        <title>The Global Catalogue of Microorganisms (GCM) 10K type strain sequencing project: providing services to taxonomists for standard genome sequencing and annotation.</title>
        <authorList>
            <consortium name="The Broad Institute Genomics Platform"/>
            <consortium name="The Broad Institute Genome Sequencing Center for Infectious Disease"/>
            <person name="Wu L."/>
            <person name="Ma J."/>
        </authorList>
    </citation>
    <scope>NUCLEOTIDE SEQUENCE [LARGE SCALE GENOMIC DNA]</scope>
    <source>
        <strain evidence="11">R28</strain>
    </source>
</reference>
<dbReference type="PANTHER" id="PTHR35789:SF1">
    <property type="entry name" value="SPORE GERMINATION PROTEIN B3"/>
    <property type="match status" value="1"/>
</dbReference>
<protein>
    <submittedName>
        <fullName evidence="10">Ger(X)C family spore germination C-terminal domain-containing protein</fullName>
    </submittedName>
</protein>
<dbReference type="InterPro" id="IPR046953">
    <property type="entry name" value="Spore_GerAC-like_C"/>
</dbReference>
<comment type="similarity">
    <text evidence="2">Belongs to the GerABKC lipoprotein family.</text>
</comment>
<organism evidence="10 11">
    <name type="scientific">Ornithinibacillus salinisoli</name>
    <dbReference type="NCBI Taxonomy" id="1848459"/>
    <lineage>
        <taxon>Bacteria</taxon>
        <taxon>Bacillati</taxon>
        <taxon>Bacillota</taxon>
        <taxon>Bacilli</taxon>
        <taxon>Bacillales</taxon>
        <taxon>Bacillaceae</taxon>
        <taxon>Ornithinibacillus</taxon>
    </lineage>
</organism>
<evidence type="ECO:0000313" key="10">
    <source>
        <dbReference type="EMBL" id="MFD2042830.1"/>
    </source>
</evidence>
<dbReference type="InterPro" id="IPR038501">
    <property type="entry name" value="Spore_GerAC_C_sf"/>
</dbReference>
<feature type="domain" description="Spore germination protein N-terminal" evidence="9">
    <location>
        <begin position="22"/>
        <end position="188"/>
    </location>
</feature>
<evidence type="ECO:0000259" key="9">
    <source>
        <dbReference type="Pfam" id="PF25198"/>
    </source>
</evidence>
<dbReference type="Pfam" id="PF25198">
    <property type="entry name" value="Spore_GerAC_N"/>
    <property type="match status" value="1"/>
</dbReference>
<name>A0ABW4VW97_9BACI</name>
<dbReference type="PANTHER" id="PTHR35789">
    <property type="entry name" value="SPORE GERMINATION PROTEIN B3"/>
    <property type="match status" value="1"/>
</dbReference>
<keyword evidence="11" id="KW-1185">Reference proteome</keyword>
<comment type="caution">
    <text evidence="10">The sequence shown here is derived from an EMBL/GenBank/DDBJ whole genome shotgun (WGS) entry which is preliminary data.</text>
</comment>
<dbReference type="PROSITE" id="PS51257">
    <property type="entry name" value="PROKAR_LIPOPROTEIN"/>
    <property type="match status" value="1"/>
</dbReference>
<evidence type="ECO:0000256" key="3">
    <source>
        <dbReference type="ARBA" id="ARBA00022544"/>
    </source>
</evidence>
<dbReference type="EMBL" id="JBHUHQ010000002">
    <property type="protein sequence ID" value="MFD2042830.1"/>
    <property type="molecule type" value="Genomic_DNA"/>
</dbReference>
<dbReference type="Pfam" id="PF05504">
    <property type="entry name" value="Spore_GerAC"/>
    <property type="match status" value="1"/>
</dbReference>
<keyword evidence="6" id="KW-0564">Palmitate</keyword>
<keyword evidence="7" id="KW-0449">Lipoprotein</keyword>
<evidence type="ECO:0000256" key="2">
    <source>
        <dbReference type="ARBA" id="ARBA00007886"/>
    </source>
</evidence>
<evidence type="ECO:0000256" key="6">
    <source>
        <dbReference type="ARBA" id="ARBA00023139"/>
    </source>
</evidence>
<evidence type="ECO:0000313" key="11">
    <source>
        <dbReference type="Proteomes" id="UP001597383"/>
    </source>
</evidence>
<gene>
    <name evidence="10" type="ORF">ACFSJF_00705</name>
</gene>
<dbReference type="InterPro" id="IPR057336">
    <property type="entry name" value="GerAC_N"/>
</dbReference>
<sequence>MNKRFIVVLVTILVLLSGCIQSQQLEQLGIIHTRGIDILEDEQIESTMSIFQFEAQSQNFTKIVSGTGKTVKGTLEDAGNKSNYRLVPGKLQLELFGQEVAKEGLISYLDTLRRDAIIPDALYLAVSATTAKDIMMVQEDKISSNIGQYLSELIEEVARDHNFPKVSLQEYMRIVGTTGKDPILPQFSIKDSNVPEISSIAIFSDDKYVGEIPINEMTLFNIMEKKIEARWIELMLPVEPLQQYIQNELSGETKEEKEGFFRTAYTVEQGKSKIKQSKENKLAFTTEIEMDLSLLEISLTYNLEEPDAVKALEKEVEKKLKARYESIMDQLQEMNADPFGYGVVYRINQDKEKLDRNEWKSIYPDIEVDFKVNVNIIRHGTLNK</sequence>
<dbReference type="InterPro" id="IPR008844">
    <property type="entry name" value="Spore_GerAC-like"/>
</dbReference>
<evidence type="ECO:0000259" key="8">
    <source>
        <dbReference type="Pfam" id="PF05504"/>
    </source>
</evidence>
<evidence type="ECO:0000256" key="1">
    <source>
        <dbReference type="ARBA" id="ARBA00004635"/>
    </source>
</evidence>